<dbReference type="Proteomes" id="UP000256964">
    <property type="component" value="Unassembled WGS sequence"/>
</dbReference>
<evidence type="ECO:0000313" key="4">
    <source>
        <dbReference type="Proteomes" id="UP000256964"/>
    </source>
</evidence>
<name>A0A371DPF2_9APHY</name>
<dbReference type="AlphaFoldDB" id="A0A371DPF2"/>
<gene>
    <name evidence="3" type="ORF">OH76DRAFT_959835</name>
</gene>
<feature type="compositionally biased region" description="Basic and acidic residues" evidence="1">
    <location>
        <begin position="222"/>
        <end position="232"/>
    </location>
</feature>
<dbReference type="STRING" id="139420.A0A371DPF2"/>
<dbReference type="EMBL" id="KZ857384">
    <property type="protein sequence ID" value="RDX54401.1"/>
    <property type="molecule type" value="Genomic_DNA"/>
</dbReference>
<feature type="compositionally biased region" description="Polar residues" evidence="1">
    <location>
        <begin position="237"/>
        <end position="260"/>
    </location>
</feature>
<organism evidence="3 4">
    <name type="scientific">Lentinus brumalis</name>
    <dbReference type="NCBI Taxonomy" id="2498619"/>
    <lineage>
        <taxon>Eukaryota</taxon>
        <taxon>Fungi</taxon>
        <taxon>Dikarya</taxon>
        <taxon>Basidiomycota</taxon>
        <taxon>Agaricomycotina</taxon>
        <taxon>Agaricomycetes</taxon>
        <taxon>Polyporales</taxon>
        <taxon>Polyporaceae</taxon>
        <taxon>Lentinus</taxon>
    </lineage>
</organism>
<accession>A0A371DPF2</accession>
<feature type="domain" description="DUF6697" evidence="2">
    <location>
        <begin position="36"/>
        <end position="201"/>
    </location>
</feature>
<feature type="region of interest" description="Disordered" evidence="1">
    <location>
        <begin position="210"/>
        <end position="296"/>
    </location>
</feature>
<protein>
    <recommendedName>
        <fullName evidence="2">DUF6697 domain-containing protein</fullName>
    </recommendedName>
</protein>
<dbReference type="Pfam" id="PF20411">
    <property type="entry name" value="DUF6697"/>
    <property type="match status" value="1"/>
</dbReference>
<dbReference type="OrthoDB" id="2757553at2759"/>
<evidence type="ECO:0000256" key="1">
    <source>
        <dbReference type="SAM" id="MobiDB-lite"/>
    </source>
</evidence>
<sequence length="307" mass="32865">MAANDSILPPDRTSELSVFAEVAIPLSLTKDGPAVFNRESIHAALGGSKTGIFVRSTLSATPLTRKHGFQDFLCINAETHVWAPWGPGKHGFMFIILGKEDELFVAGQNRHIFVGKDKLFHYCGWYHVLRVKPLSKHAWASLPPGAKKALVETTLAKDKSGTLASYAQVLGAYNTGSLTVPCVRLTCREFDLTLYRELCEANVRFFEGDGHAGGTNVKRRRTLGDEPSREGTRVSAAASTGSSVPSAGLTTRSQFKSQATCPPPIATGSCRSIMGGGSSPLPPVGSPIALQPTEQSPLTVIDMTKAK</sequence>
<evidence type="ECO:0000259" key="2">
    <source>
        <dbReference type="Pfam" id="PF20411"/>
    </source>
</evidence>
<proteinExistence type="predicted"/>
<keyword evidence="4" id="KW-1185">Reference proteome</keyword>
<dbReference type="InterPro" id="IPR046520">
    <property type="entry name" value="DUF6697"/>
</dbReference>
<evidence type="ECO:0000313" key="3">
    <source>
        <dbReference type="EMBL" id="RDX54401.1"/>
    </source>
</evidence>
<reference evidence="3 4" key="1">
    <citation type="journal article" date="2018" name="Biotechnol. Biofuels">
        <title>Integrative visual omics of the white-rot fungus Polyporus brumalis exposes the biotechnological potential of its oxidative enzymes for delignifying raw plant biomass.</title>
        <authorList>
            <person name="Miyauchi S."/>
            <person name="Rancon A."/>
            <person name="Drula E."/>
            <person name="Hage H."/>
            <person name="Chaduli D."/>
            <person name="Favel A."/>
            <person name="Grisel S."/>
            <person name="Henrissat B."/>
            <person name="Herpoel-Gimbert I."/>
            <person name="Ruiz-Duenas F.J."/>
            <person name="Chevret D."/>
            <person name="Hainaut M."/>
            <person name="Lin J."/>
            <person name="Wang M."/>
            <person name="Pangilinan J."/>
            <person name="Lipzen A."/>
            <person name="Lesage-Meessen L."/>
            <person name="Navarro D."/>
            <person name="Riley R."/>
            <person name="Grigoriev I.V."/>
            <person name="Zhou S."/>
            <person name="Raouche S."/>
            <person name="Rosso M.N."/>
        </authorList>
    </citation>
    <scope>NUCLEOTIDE SEQUENCE [LARGE SCALE GENOMIC DNA]</scope>
    <source>
        <strain evidence="3 4">BRFM 1820</strain>
    </source>
</reference>